<feature type="binding site" evidence="4">
    <location>
        <position position="163"/>
    </location>
    <ligand>
        <name>Mg(2+)</name>
        <dbReference type="ChEBI" id="CHEBI:18420"/>
    </ligand>
</feature>
<feature type="domain" description="Mandelate racemase/muconate lactonizing enzyme C-terminal" evidence="5">
    <location>
        <begin position="114"/>
        <end position="208"/>
    </location>
</feature>
<dbReference type="InterPro" id="IPR010196">
    <property type="entry name" value="OSB_synthase_MenC1"/>
</dbReference>
<feature type="active site" description="Proton acceptor" evidence="4">
    <location>
        <position position="241"/>
    </location>
</feature>
<dbReference type="SFLD" id="SFLDS00001">
    <property type="entry name" value="Enolase"/>
    <property type="match status" value="1"/>
</dbReference>
<dbReference type="SFLD" id="SFLDG00180">
    <property type="entry name" value="muconate_cycloisomerase"/>
    <property type="match status" value="1"/>
</dbReference>
<dbReference type="EC" id="4.2.1.113" evidence="4"/>
<sequence length="356" mass="38357">MPRSRAERRTHVPVAAAGTDRLETMNQLPDLAELIDASHVVTLPMNVQFRAVRHREALLLEGPAGWGEFSPFLEYGPAEAAAWLRAAIEASWEGYPDPVRTSVPVNATLPAVDPGRVAGILSSYDAAHTIKVKVAEQGQDLAQDVARVAEVRRLFPEAAIRIDANAGWNHDEAMAGLEALAEYRLQYAEQPVDGIDGLARVRQEVARRGLGVLIAADESVRKESDPLAVARAQAADLIVIKAQPLGGVRRALEIVRDAGLPAVVSSALDTSIGLRQGAALAAALPALPYACGLATGSLFSSDITTDRFLAVGGELQLRAITPDPSLLRSHAVSAERRSWWHRRLAECHRELLRKMG</sequence>
<protein>
    <recommendedName>
        <fullName evidence="4">o-succinylbenzoate synthase</fullName>
        <shortName evidence="4">OSB synthase</shortName>
        <shortName evidence="4">OSBS</shortName>
        <ecNumber evidence="4">4.2.1.113</ecNumber>
    </recommendedName>
    <alternativeName>
        <fullName evidence="4">4-(2'-carboxyphenyl)-4-oxybutyric acid synthase</fullName>
    </alternativeName>
    <alternativeName>
        <fullName evidence="4">o-succinylbenzoic acid synthase</fullName>
    </alternativeName>
</protein>
<evidence type="ECO:0000256" key="3">
    <source>
        <dbReference type="ARBA" id="ARBA00023239"/>
    </source>
</evidence>
<comment type="cofactor">
    <cofactor evidence="4">
        <name>a divalent metal cation</name>
        <dbReference type="ChEBI" id="CHEBI:60240"/>
    </cofactor>
</comment>
<feature type="binding site" evidence="4">
    <location>
        <position position="189"/>
    </location>
    <ligand>
        <name>Mg(2+)</name>
        <dbReference type="ChEBI" id="CHEBI:18420"/>
    </ligand>
</feature>
<dbReference type="InterPro" id="IPR013342">
    <property type="entry name" value="Mandelate_racemase_C"/>
</dbReference>
<dbReference type="Proteomes" id="UP001501257">
    <property type="component" value="Unassembled WGS sequence"/>
</dbReference>
<dbReference type="SMART" id="SM00922">
    <property type="entry name" value="MR_MLE"/>
    <property type="match status" value="1"/>
</dbReference>
<dbReference type="NCBIfam" id="NF002782">
    <property type="entry name" value="PRK02901.1"/>
    <property type="match status" value="1"/>
</dbReference>
<comment type="catalytic activity">
    <reaction evidence="4">
        <text>(1R,6R)-6-hydroxy-2-succinyl-cyclohexa-2,4-diene-1-carboxylate = 2-succinylbenzoate + H2O</text>
        <dbReference type="Rhea" id="RHEA:10196"/>
        <dbReference type="ChEBI" id="CHEBI:15377"/>
        <dbReference type="ChEBI" id="CHEBI:18325"/>
        <dbReference type="ChEBI" id="CHEBI:58689"/>
        <dbReference type="EC" id="4.2.1.113"/>
    </reaction>
</comment>
<proteinExistence type="inferred from homology"/>
<keyword evidence="2 4" id="KW-0460">Magnesium</keyword>
<name>A0ABP9TMP3_9MICC</name>
<comment type="similarity">
    <text evidence="4">Belongs to the mandelate racemase/muconate lactonizing enzyme family. MenC type 1 subfamily.</text>
</comment>
<dbReference type="SUPFAM" id="SSF51604">
    <property type="entry name" value="Enolase C-terminal domain-like"/>
    <property type="match status" value="1"/>
</dbReference>
<feature type="active site" description="Proton donor" evidence="4">
    <location>
        <position position="133"/>
    </location>
</feature>
<comment type="pathway">
    <text evidence="4">Quinol/quinone metabolism; menaquinone biosynthesis.</text>
</comment>
<dbReference type="SFLD" id="SFLDF00009">
    <property type="entry name" value="o-succinylbenzoate_synthase"/>
    <property type="match status" value="1"/>
</dbReference>
<dbReference type="Pfam" id="PF13378">
    <property type="entry name" value="MR_MLE_C"/>
    <property type="match status" value="1"/>
</dbReference>
<evidence type="ECO:0000256" key="2">
    <source>
        <dbReference type="ARBA" id="ARBA00022842"/>
    </source>
</evidence>
<evidence type="ECO:0000256" key="1">
    <source>
        <dbReference type="ARBA" id="ARBA00022723"/>
    </source>
</evidence>
<keyword evidence="1 4" id="KW-0479">Metal-binding</keyword>
<dbReference type="CDD" id="cd03320">
    <property type="entry name" value="OSBS"/>
    <property type="match status" value="1"/>
</dbReference>
<dbReference type="InterPro" id="IPR036849">
    <property type="entry name" value="Enolase-like_C_sf"/>
</dbReference>
<accession>A0ABP9TMP3</accession>
<keyword evidence="7" id="KW-1185">Reference proteome</keyword>
<evidence type="ECO:0000313" key="6">
    <source>
        <dbReference type="EMBL" id="GAA5227946.1"/>
    </source>
</evidence>
<reference evidence="7" key="1">
    <citation type="journal article" date="2019" name="Int. J. Syst. Evol. Microbiol.">
        <title>The Global Catalogue of Microorganisms (GCM) 10K type strain sequencing project: providing services to taxonomists for standard genome sequencing and annotation.</title>
        <authorList>
            <consortium name="The Broad Institute Genomics Platform"/>
            <consortium name="The Broad Institute Genome Sequencing Center for Infectious Disease"/>
            <person name="Wu L."/>
            <person name="Ma J."/>
        </authorList>
    </citation>
    <scope>NUCLEOTIDE SEQUENCE [LARGE SCALE GENOMIC DNA]</scope>
    <source>
        <strain evidence="7">JCM 18952</strain>
    </source>
</reference>
<keyword evidence="3 4" id="KW-0456">Lyase</keyword>
<keyword evidence="4" id="KW-0474">Menaquinone biosynthesis</keyword>
<gene>
    <name evidence="4" type="primary">menC</name>
    <name evidence="6" type="ORF">GCM10025778_24790</name>
</gene>
<comment type="pathway">
    <text evidence="4">Quinol/quinone metabolism; 1,4-dihydroxy-2-naphthoate biosynthesis; 1,4-dihydroxy-2-naphthoate from chorismate: step 4/7.</text>
</comment>
<dbReference type="HAMAP" id="MF_00470">
    <property type="entry name" value="MenC_1"/>
    <property type="match status" value="1"/>
</dbReference>
<organism evidence="6 7">
    <name type="scientific">Paeniglutamicibacter antarcticus</name>
    <dbReference type="NCBI Taxonomy" id="494023"/>
    <lineage>
        <taxon>Bacteria</taxon>
        <taxon>Bacillati</taxon>
        <taxon>Actinomycetota</taxon>
        <taxon>Actinomycetes</taxon>
        <taxon>Micrococcales</taxon>
        <taxon>Micrococcaceae</taxon>
        <taxon>Paeniglutamicibacter</taxon>
    </lineage>
</organism>
<evidence type="ECO:0000313" key="7">
    <source>
        <dbReference type="Proteomes" id="UP001501257"/>
    </source>
</evidence>
<evidence type="ECO:0000256" key="4">
    <source>
        <dbReference type="HAMAP-Rule" id="MF_00470"/>
    </source>
</evidence>
<dbReference type="InterPro" id="IPR029017">
    <property type="entry name" value="Enolase-like_N"/>
</dbReference>
<dbReference type="PANTHER" id="PTHR48073:SF2">
    <property type="entry name" value="O-SUCCINYLBENZOATE SYNTHASE"/>
    <property type="match status" value="1"/>
</dbReference>
<dbReference type="EMBL" id="BAABLK010000034">
    <property type="protein sequence ID" value="GAA5227946.1"/>
    <property type="molecule type" value="Genomic_DNA"/>
</dbReference>
<dbReference type="Gene3D" id="3.20.20.120">
    <property type="entry name" value="Enolase-like C-terminal domain"/>
    <property type="match status" value="1"/>
</dbReference>
<comment type="caution">
    <text evidence="6">The sequence shown here is derived from an EMBL/GenBank/DDBJ whole genome shotgun (WGS) entry which is preliminary data.</text>
</comment>
<dbReference type="Pfam" id="PF18374">
    <property type="entry name" value="Enolase_like_N"/>
    <property type="match status" value="1"/>
</dbReference>
<evidence type="ECO:0000259" key="5">
    <source>
        <dbReference type="SMART" id="SM00922"/>
    </source>
</evidence>
<dbReference type="PANTHER" id="PTHR48073">
    <property type="entry name" value="O-SUCCINYLBENZOATE SYNTHASE-RELATED"/>
    <property type="match status" value="1"/>
</dbReference>
<comment type="function">
    <text evidence="4">Converts 2-succinyl-6-hydroxy-2,4-cyclohexadiene-1-carboxylate (SHCHC) to 2-succinylbenzoate (OSB).</text>
</comment>
<dbReference type="InterPro" id="IPR029065">
    <property type="entry name" value="Enolase_C-like"/>
</dbReference>
<feature type="binding site" evidence="4">
    <location>
        <position position="217"/>
    </location>
    <ligand>
        <name>Mg(2+)</name>
        <dbReference type="ChEBI" id="CHEBI:18420"/>
    </ligand>
</feature>
<dbReference type="Gene3D" id="3.30.390.10">
    <property type="entry name" value="Enolase-like, N-terminal domain"/>
    <property type="match status" value="1"/>
</dbReference>